<evidence type="ECO:0000256" key="5">
    <source>
        <dbReference type="ARBA" id="ARBA00022729"/>
    </source>
</evidence>
<evidence type="ECO:0000256" key="2">
    <source>
        <dbReference type="ARBA" id="ARBA00008163"/>
    </source>
</evidence>
<accession>A0ABT5KRD7</accession>
<comment type="caution">
    <text evidence="9">The sequence shown here is derived from an EMBL/GenBank/DDBJ whole genome shotgun (WGS) entry which is preliminary data.</text>
</comment>
<evidence type="ECO:0000256" key="4">
    <source>
        <dbReference type="ARBA" id="ARBA00022692"/>
    </source>
</evidence>
<comment type="similarity">
    <text evidence="2">Belongs to the OmpP1/FadL family.</text>
</comment>
<dbReference type="PANTHER" id="PTHR35093">
    <property type="entry name" value="OUTER MEMBRANE PROTEIN NMB0088-RELATED"/>
    <property type="match status" value="1"/>
</dbReference>
<proteinExistence type="inferred from homology"/>
<dbReference type="Pfam" id="PF03349">
    <property type="entry name" value="Toluene_X"/>
    <property type="match status" value="1"/>
</dbReference>
<sequence length="541" mass="58110">MHKFFKGQRQRALAAALVGGAALGTAGNAQAALTENLAVSVVGMSMGNAVTADPPGLDSIHFNPAGLARIKTNRRQDAVFGASIKPYASFHQPDGFDIGGWKNDPIAGTSTGPVRQAIYLPMYGSPSWSLPAAVAAGLGLAFHEPDSKWTFGTATYVPQGVGIDRTKDPNDPARFDGRKVVIQRLVYLSPTAAYQVSDTLSLGVSVPIAHQGFMLNTAMRMPNELLGIIGKLQDAWCGDSGNPLDTLGFGLCGGGKEGRLRPFNTVGDMTFDMTAPMDPTLNIGVLWEPKDWFAMGAVYQFGSSTVLTGRYDFEAAPVLRKFVQGLYSSLQGPILAAAFGMPTSIPASQTGNATLVLPFPEHVQAGIKIKPLSFLQFNVDVNWTNWARWDKMTFQFDQQISLLQMARIFGQGDASKLVIPRGYKSPIHFGYGVDLSVGQHIHLRGGYEPRKTSVPSSAMDLIAPLPDLKVFSVGAGYQADSGLRIDATASYAHGRFNLPANTSCNLNCTNFSNVIYNPYAGLDINGGIYIRYFGISLSHPF</sequence>
<feature type="chain" id="PRO_5046862445" evidence="8">
    <location>
        <begin position="32"/>
        <end position="541"/>
    </location>
</feature>
<dbReference type="Proteomes" id="UP001219862">
    <property type="component" value="Unassembled WGS sequence"/>
</dbReference>
<dbReference type="RefSeq" id="WP_273596144.1">
    <property type="nucleotide sequence ID" value="NZ_JAQQXS010000005.1"/>
</dbReference>
<evidence type="ECO:0000313" key="10">
    <source>
        <dbReference type="Proteomes" id="UP001219862"/>
    </source>
</evidence>
<keyword evidence="4" id="KW-0812">Transmembrane</keyword>
<keyword evidence="10" id="KW-1185">Reference proteome</keyword>
<evidence type="ECO:0000256" key="6">
    <source>
        <dbReference type="ARBA" id="ARBA00023136"/>
    </source>
</evidence>
<organism evidence="9 10">
    <name type="scientific">Roseateles koreensis</name>
    <dbReference type="NCBI Taxonomy" id="2987526"/>
    <lineage>
        <taxon>Bacteria</taxon>
        <taxon>Pseudomonadati</taxon>
        <taxon>Pseudomonadota</taxon>
        <taxon>Betaproteobacteria</taxon>
        <taxon>Burkholderiales</taxon>
        <taxon>Sphaerotilaceae</taxon>
        <taxon>Roseateles</taxon>
    </lineage>
</organism>
<dbReference type="Gene3D" id="2.40.160.60">
    <property type="entry name" value="Outer membrane protein transport protein (OMPP1/FadL/TodX)"/>
    <property type="match status" value="1"/>
</dbReference>
<comment type="subcellular location">
    <subcellularLocation>
        <location evidence="1">Cell outer membrane</location>
        <topology evidence="1">Multi-pass membrane protein</topology>
    </subcellularLocation>
</comment>
<gene>
    <name evidence="9" type="ORF">PRZ01_07480</name>
</gene>
<dbReference type="InterPro" id="IPR005017">
    <property type="entry name" value="OMPP1/FadL/TodX"/>
</dbReference>
<reference evidence="9 10" key="1">
    <citation type="submission" date="2022-10" db="EMBL/GenBank/DDBJ databases">
        <title>paucibacter sp. hw8 Genome sequencing.</title>
        <authorList>
            <person name="Park S."/>
        </authorList>
    </citation>
    <scope>NUCLEOTIDE SEQUENCE [LARGE SCALE GENOMIC DNA]</scope>
    <source>
        <strain evidence="10">hw8</strain>
    </source>
</reference>
<protein>
    <submittedName>
        <fullName evidence="9">Outer membrane protein transport protein</fullName>
    </submittedName>
</protein>
<keyword evidence="3" id="KW-1134">Transmembrane beta strand</keyword>
<evidence type="ECO:0000256" key="8">
    <source>
        <dbReference type="SAM" id="SignalP"/>
    </source>
</evidence>
<evidence type="ECO:0000256" key="7">
    <source>
        <dbReference type="ARBA" id="ARBA00023237"/>
    </source>
</evidence>
<keyword evidence="7" id="KW-0998">Cell outer membrane</keyword>
<dbReference type="EMBL" id="JAQQXS010000005">
    <property type="protein sequence ID" value="MDC8785030.1"/>
    <property type="molecule type" value="Genomic_DNA"/>
</dbReference>
<dbReference type="SUPFAM" id="SSF56935">
    <property type="entry name" value="Porins"/>
    <property type="match status" value="1"/>
</dbReference>
<dbReference type="PANTHER" id="PTHR35093:SF8">
    <property type="entry name" value="OUTER MEMBRANE PROTEIN NMB0088-RELATED"/>
    <property type="match status" value="1"/>
</dbReference>
<evidence type="ECO:0000256" key="3">
    <source>
        <dbReference type="ARBA" id="ARBA00022452"/>
    </source>
</evidence>
<keyword evidence="6" id="KW-0472">Membrane</keyword>
<name>A0ABT5KRD7_9BURK</name>
<feature type="signal peptide" evidence="8">
    <location>
        <begin position="1"/>
        <end position="31"/>
    </location>
</feature>
<keyword evidence="5 8" id="KW-0732">Signal</keyword>
<evidence type="ECO:0000256" key="1">
    <source>
        <dbReference type="ARBA" id="ARBA00004571"/>
    </source>
</evidence>
<evidence type="ECO:0000313" key="9">
    <source>
        <dbReference type="EMBL" id="MDC8785030.1"/>
    </source>
</evidence>